<feature type="transmembrane region" description="Helical" evidence="7">
    <location>
        <begin position="210"/>
        <end position="227"/>
    </location>
</feature>
<dbReference type="Proteomes" id="UP000009877">
    <property type="component" value="Unassembled WGS sequence"/>
</dbReference>
<keyword evidence="4 7" id="KW-1133">Transmembrane helix</keyword>
<keyword evidence="5 7" id="KW-0472">Membrane</keyword>
<feature type="transmembrane region" description="Helical" evidence="7">
    <location>
        <begin position="134"/>
        <end position="161"/>
    </location>
</feature>
<dbReference type="STRING" id="71999.KPaMU14_09225"/>
<dbReference type="InterPro" id="IPR050833">
    <property type="entry name" value="Poly_Biosynth_Transport"/>
</dbReference>
<evidence type="ECO:0000313" key="9">
    <source>
        <dbReference type="Proteomes" id="UP000009877"/>
    </source>
</evidence>
<dbReference type="AlphaFoldDB" id="M2XW55"/>
<dbReference type="PANTHER" id="PTHR30250:SF26">
    <property type="entry name" value="PSMA PROTEIN"/>
    <property type="match status" value="1"/>
</dbReference>
<comment type="caution">
    <text evidence="8">The sequence shown here is derived from an EMBL/GenBank/DDBJ whole genome shotgun (WGS) entry which is preliminary data.</text>
</comment>
<dbReference type="RefSeq" id="WP_006214214.1">
    <property type="nucleotide sequence ID" value="NZ_ANHZ02000006.1"/>
</dbReference>
<feature type="transmembrane region" description="Helical" evidence="7">
    <location>
        <begin position="354"/>
        <end position="371"/>
    </location>
</feature>
<feature type="transmembrane region" description="Helical" evidence="7">
    <location>
        <begin position="415"/>
        <end position="437"/>
    </location>
</feature>
<accession>M2XW55</accession>
<keyword evidence="2" id="KW-1003">Cell membrane</keyword>
<evidence type="ECO:0000313" key="8">
    <source>
        <dbReference type="EMBL" id="EME37043.1"/>
    </source>
</evidence>
<comment type="subcellular location">
    <subcellularLocation>
        <location evidence="1">Cell membrane</location>
        <topology evidence="1">Multi-pass membrane protein</topology>
    </subcellularLocation>
</comment>
<dbReference type="EMBL" id="ANHZ02000006">
    <property type="protein sequence ID" value="EME37043.1"/>
    <property type="molecule type" value="Genomic_DNA"/>
</dbReference>
<feature type="region of interest" description="Disordered" evidence="6">
    <location>
        <begin position="536"/>
        <end position="567"/>
    </location>
</feature>
<evidence type="ECO:0000256" key="1">
    <source>
        <dbReference type="ARBA" id="ARBA00004651"/>
    </source>
</evidence>
<feature type="transmembrane region" description="Helical" evidence="7">
    <location>
        <begin position="383"/>
        <end position="403"/>
    </location>
</feature>
<dbReference type="PANTHER" id="PTHR30250">
    <property type="entry name" value="PST FAMILY PREDICTED COLANIC ACID TRANSPORTER"/>
    <property type="match status" value="1"/>
</dbReference>
<feature type="region of interest" description="Disordered" evidence="6">
    <location>
        <begin position="1"/>
        <end position="52"/>
    </location>
</feature>
<sequence length="567" mass="60408">MAKHRLEGPASGPLRRHRCRERSASAPLPAETAADEVRGGQEPEADTSADTGSERLGQNILWNYLSGFTSIFGLLLLYPLAVSIVGAPSYGLWVLAIGAIQMLTMTDFGLGSGIVRTLTGIAEGPGASYERRRFVTAAILVFVLLGAGLTIVYLLAFPLYLAAVDVPDQDQHAVMPMTALAGCTLFVSMVGRGLNSVLWGLNRPDIERKAAVVSIILRALGYGAVLLTGSGLIGIVVVECFSLMLPPFVCLWAVWRRFRAPVLDRRLWVDHGAPLLRLSSVMSIGSLALLGVYQLPLFLVGPTLGLAAATAFGALMRVYQSCRLIVSWITMPYGYPLRVAEGEQASRVLKSCQTLTLGIGMLMGAALLSIPTELMTAWMGEDFAFAAMGLATLTIGLIAEAINQPASMVMTLRGSALRASLINLAILVLTLPAVWLATSTGDIEWVILGTVAPSLLLSAAQVMGANRDLPYRIQGQDLRRWAVMLAGALAYVAFAVLVARLLPSWPTILVVGAGLALMAVRMMRTVRADGQIVAEAAEQAARDEDPSRAEGPSPDEGSDQATPTRSR</sequence>
<proteinExistence type="predicted"/>
<feature type="transmembrane region" description="Helical" evidence="7">
    <location>
        <begin position="299"/>
        <end position="319"/>
    </location>
</feature>
<feature type="transmembrane region" description="Helical" evidence="7">
    <location>
        <begin position="90"/>
        <end position="114"/>
    </location>
</feature>
<feature type="transmembrane region" description="Helical" evidence="7">
    <location>
        <begin position="481"/>
        <end position="499"/>
    </location>
</feature>
<dbReference type="GO" id="GO:0005886">
    <property type="term" value="C:plasma membrane"/>
    <property type="evidence" value="ECO:0007669"/>
    <property type="project" value="UniProtKB-SubCell"/>
</dbReference>
<evidence type="ECO:0000256" key="2">
    <source>
        <dbReference type="ARBA" id="ARBA00022475"/>
    </source>
</evidence>
<evidence type="ECO:0000256" key="3">
    <source>
        <dbReference type="ARBA" id="ARBA00022692"/>
    </source>
</evidence>
<feature type="transmembrane region" description="Helical" evidence="7">
    <location>
        <begin position="443"/>
        <end position="460"/>
    </location>
</feature>
<name>M2XW55_9MICC</name>
<feature type="transmembrane region" description="Helical" evidence="7">
    <location>
        <begin position="505"/>
        <end position="523"/>
    </location>
</feature>
<evidence type="ECO:0000256" key="6">
    <source>
        <dbReference type="SAM" id="MobiDB-lite"/>
    </source>
</evidence>
<gene>
    <name evidence="8" type="ORF">C884_02199</name>
</gene>
<evidence type="ECO:0000256" key="5">
    <source>
        <dbReference type="ARBA" id="ARBA00023136"/>
    </source>
</evidence>
<feature type="transmembrane region" description="Helical" evidence="7">
    <location>
        <begin position="61"/>
        <end position="84"/>
    </location>
</feature>
<evidence type="ECO:0000256" key="7">
    <source>
        <dbReference type="SAM" id="Phobius"/>
    </source>
</evidence>
<reference evidence="8 9" key="1">
    <citation type="journal article" date="2014" name="Genome Announc.">
        <title>Draft Genome Sequence of Kocuria palustris PEL.</title>
        <authorList>
            <person name="Sharma G."/>
            <person name="Khatri I."/>
            <person name="Subramanian S."/>
        </authorList>
    </citation>
    <scope>NUCLEOTIDE SEQUENCE [LARGE SCALE GENOMIC DNA]</scope>
    <source>
        <strain evidence="8 9">PEL</strain>
    </source>
</reference>
<organism evidence="8 9">
    <name type="scientific">Kocuria palustris PEL</name>
    <dbReference type="NCBI Taxonomy" id="1236550"/>
    <lineage>
        <taxon>Bacteria</taxon>
        <taxon>Bacillati</taxon>
        <taxon>Actinomycetota</taxon>
        <taxon>Actinomycetes</taxon>
        <taxon>Micrococcales</taxon>
        <taxon>Micrococcaceae</taxon>
        <taxon>Kocuria</taxon>
    </lineage>
</organism>
<feature type="transmembrane region" description="Helical" evidence="7">
    <location>
        <begin position="173"/>
        <end position="190"/>
    </location>
</feature>
<evidence type="ECO:0000256" key="4">
    <source>
        <dbReference type="ARBA" id="ARBA00022989"/>
    </source>
</evidence>
<protein>
    <submittedName>
        <fullName evidence="8">Membrane protein involved in the export of O-antigen and teichoic acid-like protein</fullName>
    </submittedName>
</protein>
<keyword evidence="9" id="KW-1185">Reference proteome</keyword>
<keyword evidence="3 7" id="KW-0812">Transmembrane</keyword>